<dbReference type="InterPro" id="IPR036397">
    <property type="entry name" value="RNaseH_sf"/>
</dbReference>
<dbReference type="SMART" id="SM00475">
    <property type="entry name" value="53EXOc"/>
    <property type="match status" value="1"/>
</dbReference>
<dbReference type="EC" id="2.7.7.7" evidence="2 15"/>
<proteinExistence type="inferred from homology"/>
<evidence type="ECO:0000259" key="17">
    <source>
        <dbReference type="SMART" id="SM00474"/>
    </source>
</evidence>
<dbReference type="PANTHER" id="PTHR10133:SF27">
    <property type="entry name" value="DNA POLYMERASE NU"/>
    <property type="match status" value="1"/>
</dbReference>
<comment type="catalytic activity">
    <reaction evidence="14 16">
        <text>DNA(n) + a 2'-deoxyribonucleoside 5'-triphosphate = DNA(n+1) + diphosphate</text>
        <dbReference type="Rhea" id="RHEA:22508"/>
        <dbReference type="Rhea" id="RHEA-COMP:17339"/>
        <dbReference type="Rhea" id="RHEA-COMP:17340"/>
        <dbReference type="ChEBI" id="CHEBI:33019"/>
        <dbReference type="ChEBI" id="CHEBI:61560"/>
        <dbReference type="ChEBI" id="CHEBI:173112"/>
        <dbReference type="EC" id="2.7.7.7"/>
    </reaction>
</comment>
<dbReference type="InterPro" id="IPR029060">
    <property type="entry name" value="PIN-like_dom_sf"/>
</dbReference>
<dbReference type="InterPro" id="IPR043502">
    <property type="entry name" value="DNA/RNA_pol_sf"/>
</dbReference>
<dbReference type="InterPro" id="IPR008918">
    <property type="entry name" value="HhH2"/>
</dbReference>
<protein>
    <recommendedName>
        <fullName evidence="3 15">DNA polymerase I</fullName>
        <ecNumber evidence="2 15">2.7.7.7</ecNumber>
    </recommendedName>
</protein>
<evidence type="ECO:0000256" key="4">
    <source>
        <dbReference type="ARBA" id="ARBA00022679"/>
    </source>
</evidence>
<reference evidence="20" key="1">
    <citation type="journal article" date="2020" name="mSystems">
        <title>Genome- and Community-Level Interaction Insights into Carbon Utilization and Element Cycling Functions of Hydrothermarchaeota in Hydrothermal Sediment.</title>
        <authorList>
            <person name="Zhou Z."/>
            <person name="Liu Y."/>
            <person name="Xu W."/>
            <person name="Pan J."/>
            <person name="Luo Z.H."/>
            <person name="Li M."/>
        </authorList>
    </citation>
    <scope>NUCLEOTIDE SEQUENCE [LARGE SCALE GENOMIC DNA]</scope>
    <source>
        <strain evidence="20">HyVt-74</strain>
    </source>
</reference>
<evidence type="ECO:0000256" key="7">
    <source>
        <dbReference type="ARBA" id="ARBA00022722"/>
    </source>
</evidence>
<evidence type="ECO:0000256" key="13">
    <source>
        <dbReference type="ARBA" id="ARBA00023204"/>
    </source>
</evidence>
<keyword evidence="6 16" id="KW-0235">DNA replication</keyword>
<dbReference type="SUPFAM" id="SSF47807">
    <property type="entry name" value="5' to 3' exonuclease, C-terminal subdomain"/>
    <property type="match status" value="1"/>
</dbReference>
<keyword evidence="8 16" id="KW-0227">DNA damage</keyword>
<evidence type="ECO:0000256" key="1">
    <source>
        <dbReference type="ARBA" id="ARBA00007705"/>
    </source>
</evidence>
<dbReference type="EMBL" id="DRTB01000084">
    <property type="protein sequence ID" value="HHE04659.1"/>
    <property type="molecule type" value="Genomic_DNA"/>
</dbReference>
<dbReference type="Gene3D" id="1.20.1060.10">
    <property type="entry name" value="Taq DNA Polymerase, Chain T, domain 4"/>
    <property type="match status" value="1"/>
</dbReference>
<dbReference type="InterPro" id="IPR001098">
    <property type="entry name" value="DNA-dir_DNA_pol_A_palm_dom"/>
</dbReference>
<dbReference type="NCBIfam" id="TIGR00593">
    <property type="entry name" value="pola"/>
    <property type="match status" value="1"/>
</dbReference>
<evidence type="ECO:0000256" key="5">
    <source>
        <dbReference type="ARBA" id="ARBA00022695"/>
    </source>
</evidence>
<dbReference type="InterPro" id="IPR002421">
    <property type="entry name" value="5-3_exonuclease"/>
</dbReference>
<dbReference type="InterPro" id="IPR012337">
    <property type="entry name" value="RNaseH-like_sf"/>
</dbReference>
<evidence type="ECO:0000256" key="15">
    <source>
        <dbReference type="NCBIfam" id="TIGR00593"/>
    </source>
</evidence>
<dbReference type="InterPro" id="IPR018320">
    <property type="entry name" value="DNA_polymerase_1"/>
</dbReference>
<gene>
    <name evidence="16 20" type="primary">polA</name>
    <name evidence="20" type="ORF">ENL19_01195</name>
</gene>
<dbReference type="PRINTS" id="PR00868">
    <property type="entry name" value="DNAPOLI"/>
</dbReference>
<dbReference type="SMART" id="SM00474">
    <property type="entry name" value="35EXOc"/>
    <property type="match status" value="1"/>
</dbReference>
<dbReference type="InterPro" id="IPR036279">
    <property type="entry name" value="5-3_exonuclease_C_sf"/>
</dbReference>
<dbReference type="GO" id="GO:0003887">
    <property type="term" value="F:DNA-directed DNA polymerase activity"/>
    <property type="evidence" value="ECO:0007669"/>
    <property type="project" value="UniProtKB-UniRule"/>
</dbReference>
<evidence type="ECO:0000259" key="18">
    <source>
        <dbReference type="SMART" id="SM00475"/>
    </source>
</evidence>
<dbReference type="Pfam" id="PF00476">
    <property type="entry name" value="DNA_pol_A"/>
    <property type="match status" value="1"/>
</dbReference>
<dbReference type="GO" id="GO:0006261">
    <property type="term" value="P:DNA-templated DNA replication"/>
    <property type="evidence" value="ECO:0007669"/>
    <property type="project" value="UniProtKB-UniRule"/>
</dbReference>
<dbReference type="Pfam" id="PF01612">
    <property type="entry name" value="DNA_pol_A_exo1"/>
    <property type="match status" value="1"/>
</dbReference>
<comment type="function">
    <text evidence="16">In addition to polymerase activity, this DNA polymerase exhibits 3'-5' and 5'-3' exonuclease activity.</text>
</comment>
<keyword evidence="13 16" id="KW-0234">DNA repair</keyword>
<organism evidence="20">
    <name type="scientific">candidate division WOR-3 bacterium</name>
    <dbReference type="NCBI Taxonomy" id="2052148"/>
    <lineage>
        <taxon>Bacteria</taxon>
        <taxon>Bacteria division WOR-3</taxon>
    </lineage>
</organism>
<evidence type="ECO:0000256" key="2">
    <source>
        <dbReference type="ARBA" id="ARBA00012417"/>
    </source>
</evidence>
<dbReference type="Gene3D" id="1.10.150.20">
    <property type="entry name" value="5' to 3' exonuclease, C-terminal subdomain"/>
    <property type="match status" value="2"/>
</dbReference>
<dbReference type="GO" id="GO:0003677">
    <property type="term" value="F:DNA binding"/>
    <property type="evidence" value="ECO:0007669"/>
    <property type="project" value="UniProtKB-UniRule"/>
</dbReference>
<keyword evidence="7" id="KW-0540">Nuclease</keyword>
<evidence type="ECO:0000256" key="11">
    <source>
        <dbReference type="ARBA" id="ARBA00022932"/>
    </source>
</evidence>
<dbReference type="Gene3D" id="3.30.420.10">
    <property type="entry name" value="Ribonuclease H-like superfamily/Ribonuclease H"/>
    <property type="match status" value="1"/>
</dbReference>
<dbReference type="CDD" id="cd09898">
    <property type="entry name" value="H3TH_53EXO"/>
    <property type="match status" value="1"/>
</dbReference>
<feature type="domain" description="DNA-directed DNA polymerase family A palm" evidence="19">
    <location>
        <begin position="673"/>
        <end position="746"/>
    </location>
</feature>
<feature type="domain" description="5'-3' exonuclease" evidence="18">
    <location>
        <begin position="23"/>
        <end position="284"/>
    </location>
</feature>
<evidence type="ECO:0000256" key="10">
    <source>
        <dbReference type="ARBA" id="ARBA00022839"/>
    </source>
</evidence>
<evidence type="ECO:0000256" key="9">
    <source>
        <dbReference type="ARBA" id="ARBA00022801"/>
    </source>
</evidence>
<evidence type="ECO:0000256" key="12">
    <source>
        <dbReference type="ARBA" id="ARBA00023125"/>
    </source>
</evidence>
<evidence type="ECO:0000313" key="20">
    <source>
        <dbReference type="EMBL" id="HHE04659.1"/>
    </source>
</evidence>
<evidence type="ECO:0000259" key="19">
    <source>
        <dbReference type="SMART" id="SM00482"/>
    </source>
</evidence>
<dbReference type="PANTHER" id="PTHR10133">
    <property type="entry name" value="DNA POLYMERASE I"/>
    <property type="match status" value="1"/>
</dbReference>
<evidence type="ECO:0000256" key="6">
    <source>
        <dbReference type="ARBA" id="ARBA00022705"/>
    </source>
</evidence>
<dbReference type="NCBIfam" id="NF004397">
    <property type="entry name" value="PRK05755.1"/>
    <property type="match status" value="1"/>
</dbReference>
<dbReference type="Gene3D" id="3.40.50.1010">
    <property type="entry name" value="5'-nuclease"/>
    <property type="match status" value="1"/>
</dbReference>
<dbReference type="GO" id="GO:0008409">
    <property type="term" value="F:5'-3' exonuclease activity"/>
    <property type="evidence" value="ECO:0007669"/>
    <property type="project" value="UniProtKB-UniRule"/>
</dbReference>
<evidence type="ECO:0000256" key="16">
    <source>
        <dbReference type="RuleBase" id="RU004460"/>
    </source>
</evidence>
<dbReference type="GO" id="GO:0006302">
    <property type="term" value="P:double-strand break repair"/>
    <property type="evidence" value="ECO:0007669"/>
    <property type="project" value="TreeGrafter"/>
</dbReference>
<dbReference type="CDD" id="cd06139">
    <property type="entry name" value="DNA_polA_I_Ecoli_like_exo"/>
    <property type="match status" value="1"/>
</dbReference>
<evidence type="ECO:0000256" key="8">
    <source>
        <dbReference type="ARBA" id="ARBA00022763"/>
    </source>
</evidence>
<evidence type="ECO:0000256" key="14">
    <source>
        <dbReference type="ARBA" id="ARBA00049244"/>
    </source>
</evidence>
<keyword evidence="12 16" id="KW-0238">DNA-binding</keyword>
<name>A0A7C5DD26_UNCW3</name>
<evidence type="ECO:0000256" key="3">
    <source>
        <dbReference type="ARBA" id="ARBA00020311"/>
    </source>
</evidence>
<dbReference type="SMART" id="SM00482">
    <property type="entry name" value="POLAc"/>
    <property type="match status" value="1"/>
</dbReference>
<comment type="similarity">
    <text evidence="1 16">Belongs to the DNA polymerase type-A family.</text>
</comment>
<dbReference type="SUPFAM" id="SSF53098">
    <property type="entry name" value="Ribonuclease H-like"/>
    <property type="match status" value="1"/>
</dbReference>
<dbReference type="SUPFAM" id="SSF56672">
    <property type="entry name" value="DNA/RNA polymerases"/>
    <property type="match status" value="1"/>
</dbReference>
<dbReference type="SUPFAM" id="SSF88723">
    <property type="entry name" value="PIN domain-like"/>
    <property type="match status" value="1"/>
</dbReference>
<dbReference type="CDD" id="cd09859">
    <property type="entry name" value="PIN_53EXO"/>
    <property type="match status" value="1"/>
</dbReference>
<keyword evidence="11 16" id="KW-0239">DNA-directed DNA polymerase</keyword>
<feature type="domain" description="3'-5' exonuclease" evidence="17">
    <location>
        <begin position="324"/>
        <end position="506"/>
    </location>
</feature>
<dbReference type="FunFam" id="1.10.150.20:FF:000003">
    <property type="entry name" value="DNA polymerase I"/>
    <property type="match status" value="1"/>
</dbReference>
<keyword evidence="4 16" id="KW-0808">Transferase</keyword>
<accession>A0A7C5DD26</accession>
<keyword evidence="10 16" id="KW-0269">Exonuclease</keyword>
<dbReference type="FunFam" id="3.40.50.1010:FF:000001">
    <property type="entry name" value="DNA polymerase I"/>
    <property type="match status" value="1"/>
</dbReference>
<dbReference type="Pfam" id="PF02739">
    <property type="entry name" value="5_3_exonuc_N"/>
    <property type="match status" value="1"/>
</dbReference>
<dbReference type="GO" id="GO:0008408">
    <property type="term" value="F:3'-5' exonuclease activity"/>
    <property type="evidence" value="ECO:0007669"/>
    <property type="project" value="UniProtKB-UniRule"/>
</dbReference>
<dbReference type="SMART" id="SM00279">
    <property type="entry name" value="HhH2"/>
    <property type="match status" value="1"/>
</dbReference>
<dbReference type="InterPro" id="IPR020045">
    <property type="entry name" value="DNA_polI_H3TH"/>
</dbReference>
<keyword evidence="9 16" id="KW-0378">Hydrolase</keyword>
<dbReference type="Gene3D" id="3.30.70.370">
    <property type="match status" value="1"/>
</dbReference>
<dbReference type="Pfam" id="PF01367">
    <property type="entry name" value="5_3_exonuc"/>
    <property type="match status" value="1"/>
</dbReference>
<sequence length="746" mass="85598">MNNRIYFERYSLMGGIDGEENRNKIYLIDGHGLIYRAYYAFFKRPLITTKGENTSAIFGFMRMILRLLKDENPGYMLCVFDSRVKTFRHEKYPEYKAKRLKAPNDLLSQIDTIQELVEKLGIPWIIKDGYEADDIIGTITLKAKEKGIKSIVVSGDKDILQLVDDSTIVYANKKGISEIEVMDRNKVEEVWGVPPERIIDLLALMGDQSDNVPGVRGIGQKTAVKLIQQFGTIENLYENIDRVGNKNIRKKLIDGKEDAFLSKELVIIRRDAPVDFDMDSYILDNFPLDEGIKILLDKELNTIVVELKGEEALERKAEAKRGKYYLVDTDKIYEELLKKIKDKKYMSFDVETTGKDPVTSDIIGVSISTEEEEGYYIPIRLKTKKAMGIDFLKITLKPVLEDDSIKKIGQNIKYDFVVLLQNEIEMKGIAGDSMIAAYLLNPQKQRYKLDDLAKEYLDYTTIHYGDVVKEKENTLLDYPLEELVEYAAEDSDIALRLHNILEKKLEETGLIKLYREIEVPLITVLGKMEHRGVRIDSDYLVEMSQRFAEEIDEIEQKIFEITGEVFNVRSTKQLSYILFEKMKLPVIKKTKTGYSTDESVLEELAMNYEIARLLLRHRRLTKLKNTYIDALPQMVNPKTGRIHTSFNQTITTTGRLSSTGPNLQNIPIREEEGRAIRRAFIPEEGWNFISADYSQIELRILASLSGDEALVRAFEKGGDVHRETASIMFGVPPEEVSDEQRQAAKT</sequence>
<dbReference type="FunFam" id="1.20.1060.10:FF:000001">
    <property type="entry name" value="DNA polymerase I"/>
    <property type="match status" value="1"/>
</dbReference>
<keyword evidence="5 16" id="KW-0548">Nucleotidyltransferase</keyword>
<dbReference type="InterPro" id="IPR002298">
    <property type="entry name" value="DNA_polymerase_A"/>
</dbReference>
<comment type="caution">
    <text evidence="20">The sequence shown here is derived from an EMBL/GenBank/DDBJ whole genome shotgun (WGS) entry which is preliminary data.</text>
</comment>
<feature type="non-terminal residue" evidence="20">
    <location>
        <position position="746"/>
    </location>
</feature>
<dbReference type="InterPro" id="IPR002562">
    <property type="entry name" value="3'-5'_exonuclease_dom"/>
</dbReference>
<dbReference type="AlphaFoldDB" id="A0A7C5DD26"/>
<dbReference type="Proteomes" id="UP000886110">
    <property type="component" value="Unassembled WGS sequence"/>
</dbReference>
<dbReference type="InterPro" id="IPR020046">
    <property type="entry name" value="5-3_exonucl_a-hlix_arch_N"/>
</dbReference>